<evidence type="ECO:0000313" key="1">
    <source>
        <dbReference type="EMBL" id="AXH43585.1"/>
    </source>
</evidence>
<name>A0A4Y1NSG5_9CAUD</name>
<evidence type="ECO:0000313" key="2">
    <source>
        <dbReference type="Proteomes" id="UP000310697"/>
    </source>
</evidence>
<dbReference type="Proteomes" id="UP000310697">
    <property type="component" value="Segment"/>
</dbReference>
<gene>
    <name evidence="1" type="ORF">MZUP2_670</name>
</gene>
<accession>A0A4Y1NSG5</accession>
<protein>
    <submittedName>
        <fullName evidence="1">Uncharacterized protein</fullName>
    </submittedName>
</protein>
<proteinExistence type="predicted"/>
<keyword evidence="2" id="KW-1185">Reference proteome</keyword>
<organism evidence="1 2">
    <name type="scientific">Erwinia phage vB_EhrS_59</name>
    <dbReference type="NCBI Taxonomy" id="2283025"/>
    <lineage>
        <taxon>Viruses</taxon>
        <taxon>Duplodnaviria</taxon>
        <taxon>Heunggongvirae</taxon>
        <taxon>Uroviricota</taxon>
        <taxon>Caudoviricetes</taxon>
        <taxon>Feofaniavirus</taxon>
        <taxon>Feofaniavirus Eho59</taxon>
    </lineage>
</organism>
<dbReference type="EMBL" id="MH443101">
    <property type="protein sequence ID" value="AXH43585.1"/>
    <property type="molecule type" value="Genomic_DNA"/>
</dbReference>
<reference evidence="1 2" key="1">
    <citation type="journal article" date="2019" name="J. Basic Microbiol.">
        <title>Complete genome sequence analysis of temperate Erwinia bacteriophages 49 and 59.</title>
        <authorList>
            <person name="Zlatohurska M."/>
            <person name="Gorb T."/>
            <person name="Romaniuk L."/>
            <person name="Korol N."/>
            <person name="Faidiuk Y."/>
            <person name="Kropinski A.M."/>
            <person name="Kushkina A."/>
            <person name="Tovkach F."/>
        </authorList>
    </citation>
    <scope>NUCLEOTIDE SEQUENCE [LARGE SCALE GENOMIC DNA]</scope>
</reference>
<sequence length="76" mass="8938">MTNKPPYTPKETEYLLRVSRKVPVEVLARQLKRTKCSVMKYCCKQGISVHVPIATLRRDYPEVIAQRKKMRTKSCR</sequence>